<name>A0A6C0GVB2_9BACT</name>
<dbReference type="EMBL" id="CP048222">
    <property type="protein sequence ID" value="QHT72171.1"/>
    <property type="molecule type" value="Genomic_DNA"/>
</dbReference>
<dbReference type="AlphaFoldDB" id="A0A6C0GVB2"/>
<keyword evidence="4" id="KW-1185">Reference proteome</keyword>
<evidence type="ECO:0000313" key="3">
    <source>
        <dbReference type="EMBL" id="QHT72171.1"/>
    </source>
</evidence>
<evidence type="ECO:0000256" key="1">
    <source>
        <dbReference type="SAM" id="Phobius"/>
    </source>
</evidence>
<feature type="transmembrane region" description="Helical" evidence="1">
    <location>
        <begin position="39"/>
        <end position="56"/>
    </location>
</feature>
<evidence type="ECO:0000313" key="4">
    <source>
        <dbReference type="Proteomes" id="UP000480178"/>
    </source>
</evidence>
<feature type="domain" description="DUF58" evidence="2">
    <location>
        <begin position="203"/>
        <end position="347"/>
    </location>
</feature>
<feature type="transmembrane region" description="Helical" evidence="1">
    <location>
        <begin position="12"/>
        <end position="33"/>
    </location>
</feature>
<sequence>MYFMSSLYLNNRFFVAVGILVFLCMLGFAYSIWFAIAQVALLVFMVLVAVDIFMLYRYKKGILGRRDTAEKLSNGDENPVSIHLENHYPFFVALRVIDELPVQLQIRNHDIRTSLPSNTAKTLTYQLHPVKRGEYSFGALNVFVSTIFGFAGRRYRFDQDKMVPVYPSYLQMRQFELMAISNRLTELGIKKIRKIGQNREFEQVKEYVSGDDIRTVNWKATARRNNLMVNHYQDEKSQAVYSVIDKGRVMKMPFEGMSLLDYAINASLVISNIAIIKEDKAGIITFSNKVGTILPASKVHSHMRSVLETLYNQKTGFKESNFDSLYIQIKRHVKGRSLILLYTNFETLAALERQLPYLQRIAYNHVLVIIFFENTELKDLLEKPATNTEEIYLKTIAEKFAFEKKQIVKELTRHGIHAVLTTPKNLTINTINKYLELKARGMI</sequence>
<dbReference type="InterPro" id="IPR002881">
    <property type="entry name" value="DUF58"/>
</dbReference>
<gene>
    <name evidence="3" type="ORF">GXP67_26160</name>
</gene>
<dbReference type="KEGG" id="rhoz:GXP67_26160"/>
<evidence type="ECO:0000259" key="2">
    <source>
        <dbReference type="Pfam" id="PF01882"/>
    </source>
</evidence>
<reference evidence="3 4" key="1">
    <citation type="submission" date="2020-01" db="EMBL/GenBank/DDBJ databases">
        <authorList>
            <person name="Kim M.K."/>
        </authorList>
    </citation>
    <scope>NUCLEOTIDE SEQUENCE [LARGE SCALE GENOMIC DNA]</scope>
    <source>
        <strain evidence="3 4">172606-1</strain>
    </source>
</reference>
<dbReference type="PANTHER" id="PTHR33608">
    <property type="entry name" value="BLL2464 PROTEIN"/>
    <property type="match status" value="1"/>
</dbReference>
<keyword evidence="1" id="KW-0812">Transmembrane</keyword>
<dbReference type="PANTHER" id="PTHR33608:SF3">
    <property type="entry name" value="SLR2013 PROTEIN"/>
    <property type="match status" value="1"/>
</dbReference>
<accession>A0A6C0GVB2</accession>
<dbReference type="Pfam" id="PF01882">
    <property type="entry name" value="DUF58"/>
    <property type="match status" value="1"/>
</dbReference>
<dbReference type="Proteomes" id="UP000480178">
    <property type="component" value="Chromosome"/>
</dbReference>
<keyword evidence="1" id="KW-0472">Membrane</keyword>
<protein>
    <submittedName>
        <fullName evidence="3">DUF58 domain-containing protein</fullName>
    </submittedName>
</protein>
<proteinExistence type="predicted"/>
<organism evidence="3 4">
    <name type="scientific">Rhodocytophaga rosea</name>
    <dbReference type="NCBI Taxonomy" id="2704465"/>
    <lineage>
        <taxon>Bacteria</taxon>
        <taxon>Pseudomonadati</taxon>
        <taxon>Bacteroidota</taxon>
        <taxon>Cytophagia</taxon>
        <taxon>Cytophagales</taxon>
        <taxon>Rhodocytophagaceae</taxon>
        <taxon>Rhodocytophaga</taxon>
    </lineage>
</organism>
<keyword evidence="1" id="KW-1133">Transmembrane helix</keyword>